<gene>
    <name evidence="3" type="ORF">HFZ78_10460</name>
</gene>
<dbReference type="EMBL" id="CP051128">
    <property type="protein sequence ID" value="QIZ07075.1"/>
    <property type="molecule type" value="Genomic_DNA"/>
</dbReference>
<dbReference type="Pfam" id="PF13400">
    <property type="entry name" value="Tad"/>
    <property type="match status" value="1"/>
</dbReference>
<dbReference type="InterPro" id="IPR028087">
    <property type="entry name" value="Tad_N"/>
</dbReference>
<reference evidence="3 4" key="2">
    <citation type="submission" date="2020-04" db="EMBL/GenBank/DDBJ databases">
        <authorList>
            <person name="Fomenkov A."/>
            <person name="Anton B.P."/>
            <person name="Roberts R.J."/>
        </authorList>
    </citation>
    <scope>NUCLEOTIDE SEQUENCE [LARGE SCALE GENOMIC DNA]</scope>
    <source>
        <strain evidence="3 4">S2</strain>
    </source>
</reference>
<evidence type="ECO:0000256" key="1">
    <source>
        <dbReference type="SAM" id="Phobius"/>
    </source>
</evidence>
<evidence type="ECO:0000313" key="3">
    <source>
        <dbReference type="EMBL" id="QIZ07075.1"/>
    </source>
</evidence>
<keyword evidence="1" id="KW-1133">Transmembrane helix</keyword>
<protein>
    <submittedName>
        <fullName evidence="3">Pilus assembly protein</fullName>
    </submittedName>
</protein>
<proteinExistence type="predicted"/>
<dbReference type="Proteomes" id="UP000501868">
    <property type="component" value="Chromosome"/>
</dbReference>
<accession>A0A6H1P0T0</accession>
<organism evidence="3 4">
    <name type="scientific">Priestia megaterium</name>
    <name type="common">Bacillus megaterium</name>
    <dbReference type="NCBI Taxonomy" id="1404"/>
    <lineage>
        <taxon>Bacteria</taxon>
        <taxon>Bacillati</taxon>
        <taxon>Bacillota</taxon>
        <taxon>Bacilli</taxon>
        <taxon>Bacillales</taxon>
        <taxon>Bacillaceae</taxon>
        <taxon>Priestia</taxon>
    </lineage>
</organism>
<name>A0A6H1P0T0_PRIMG</name>
<feature type="transmembrane region" description="Helical" evidence="1">
    <location>
        <begin position="16"/>
        <end position="41"/>
    </location>
</feature>
<reference evidence="3 4" key="1">
    <citation type="submission" date="2020-04" db="EMBL/GenBank/DDBJ databases">
        <title>Genome-Wide Identification of 5-Methylcytosine Sites in Bacterial Genomes By High-Throughput Sequencing of MspJI Restriction Fragments.</title>
        <authorList>
            <person name="Wu V."/>
        </authorList>
    </citation>
    <scope>NUCLEOTIDE SEQUENCE [LARGE SCALE GENOMIC DNA]</scope>
    <source>
        <strain evidence="3 4">S2</strain>
    </source>
</reference>
<keyword evidence="1" id="KW-0472">Membrane</keyword>
<sequence length="305" mass="32991">MQSFYKRILKDERGNALIFGVGALIILLGMAGLAIDGSFLFMKKSQLQKEANAAVLSGSQELTNTEQKVTNTVQFILDAHKDSSSLEKLDIEMGKKVAVTLKKTVKLTFSSLFGFEKVDVEVQAAAGLAAIGNAVGAAPLGIDESIPLEYYKTYQLKVDSSDSLTGNFGILALGGPGAKTYEENLRYGYQSGIKVGDIIETQTGNIAGSTRSAIQERVNGCSQPSGDYSLRNCSRIILVLVYKPYNYDGGQMKQVQVSGFAFFYITDPMSLNDTSIKGVFIKRTGIGSYVEGTKDRGAYSIRLTE</sequence>
<dbReference type="AlphaFoldDB" id="A0A6H1P0T0"/>
<feature type="domain" description="Putative Flp pilus-assembly TadG-like N-terminal" evidence="2">
    <location>
        <begin position="14"/>
        <end position="58"/>
    </location>
</feature>
<evidence type="ECO:0000259" key="2">
    <source>
        <dbReference type="Pfam" id="PF13400"/>
    </source>
</evidence>
<evidence type="ECO:0000313" key="4">
    <source>
        <dbReference type="Proteomes" id="UP000501868"/>
    </source>
</evidence>
<keyword evidence="1" id="KW-0812">Transmembrane</keyword>